<reference evidence="8" key="1">
    <citation type="submission" date="2022-10" db="UniProtKB">
        <authorList>
            <consortium name="WormBaseParasite"/>
        </authorList>
    </citation>
    <scope>IDENTIFICATION</scope>
</reference>
<dbReference type="PANTHER" id="PTHR31552">
    <property type="entry name" value="SERPENTINE RECEPTOR CLASS GAMMA"/>
    <property type="match status" value="1"/>
</dbReference>
<keyword evidence="5 6" id="KW-0472">Membrane</keyword>
<dbReference type="PANTHER" id="PTHR31552:SF8">
    <property type="entry name" value="SERPENTINE RECEPTOR CLASS GAMMA"/>
    <property type="match status" value="1"/>
</dbReference>
<sequence>MGPSVIDYILLVFKIFSIIFYFILLWFIYRKGSREDAESNKTFYITFIINGFVDSFDILMMTFLLDVSSWGWFYDYFKYDEAFLRWSPIFSYLPIFWCEMGNLIIIINRFVALTFPIIYKVYWNWKILCLFIFLQFSVPLSVFYYLIGEKTKLNYLEKADEYSLSMARSEISRRNNTTATVFTSIVFILAFFMCILNVIQYRKFIKNKREHKTILPFLLYSLIVCFSMLFLAIAYTIKMIGTIVGSEYIRANAQGYVTASMLFMTVLHPYLLLLINKRLRRKFFTYYSVTYKKECTKNLTTFQSKKNICPTKNT</sequence>
<dbReference type="Proteomes" id="UP000035681">
    <property type="component" value="Unplaced"/>
</dbReference>
<evidence type="ECO:0000256" key="5">
    <source>
        <dbReference type="ARBA" id="ARBA00023136"/>
    </source>
</evidence>
<dbReference type="InterPro" id="IPR000609">
    <property type="entry name" value="7TM_GPCR_serpentine_rcpt_Srg"/>
</dbReference>
<dbReference type="GO" id="GO:0004888">
    <property type="term" value="F:transmembrane signaling receptor activity"/>
    <property type="evidence" value="ECO:0007669"/>
    <property type="project" value="InterPro"/>
</dbReference>
<feature type="transmembrane region" description="Helical" evidence="6">
    <location>
        <begin position="41"/>
        <end position="65"/>
    </location>
</feature>
<organism evidence="8">
    <name type="scientific">Strongyloides stercoralis</name>
    <name type="common">Threadworm</name>
    <dbReference type="NCBI Taxonomy" id="6248"/>
    <lineage>
        <taxon>Eukaryota</taxon>
        <taxon>Metazoa</taxon>
        <taxon>Ecdysozoa</taxon>
        <taxon>Nematoda</taxon>
        <taxon>Chromadorea</taxon>
        <taxon>Rhabditida</taxon>
        <taxon>Tylenchina</taxon>
        <taxon>Panagrolaimomorpha</taxon>
        <taxon>Strongyloidoidea</taxon>
        <taxon>Strongyloididae</taxon>
        <taxon>Strongyloides</taxon>
    </lineage>
</organism>
<dbReference type="WBParaSite" id="SSTP_0001285600.1">
    <property type="protein sequence ID" value="SSTP_0001285600.1"/>
    <property type="gene ID" value="SSTP_0001285600"/>
</dbReference>
<dbReference type="Gene3D" id="1.20.1070.10">
    <property type="entry name" value="Rhodopsin 7-helix transmembrane proteins"/>
    <property type="match status" value="1"/>
</dbReference>
<evidence type="ECO:0000256" key="1">
    <source>
        <dbReference type="ARBA" id="ARBA00004141"/>
    </source>
</evidence>
<proteinExistence type="inferred from homology"/>
<accession>A0A913IE91</accession>
<feature type="transmembrane region" description="Helical" evidence="6">
    <location>
        <begin position="179"/>
        <end position="201"/>
    </location>
</feature>
<keyword evidence="4 6" id="KW-1133">Transmembrane helix</keyword>
<dbReference type="GO" id="GO:0016020">
    <property type="term" value="C:membrane"/>
    <property type="evidence" value="ECO:0007669"/>
    <property type="project" value="UniProtKB-SubCell"/>
</dbReference>
<feature type="transmembrane region" description="Helical" evidence="6">
    <location>
        <begin position="213"/>
        <end position="235"/>
    </location>
</feature>
<name>A0A913IE91_STRER</name>
<evidence type="ECO:0000256" key="6">
    <source>
        <dbReference type="RuleBase" id="RU280813"/>
    </source>
</evidence>
<dbReference type="AlphaFoldDB" id="A0A913IE91"/>
<feature type="transmembrane region" description="Helical" evidence="6">
    <location>
        <begin position="255"/>
        <end position="275"/>
    </location>
</feature>
<keyword evidence="7" id="KW-1185">Reference proteome</keyword>
<feature type="transmembrane region" description="Helical" evidence="6">
    <location>
        <begin position="127"/>
        <end position="147"/>
    </location>
</feature>
<evidence type="ECO:0000256" key="3">
    <source>
        <dbReference type="ARBA" id="ARBA00022692"/>
    </source>
</evidence>
<comment type="similarity">
    <text evidence="2 6">Belongs to the nematode receptor-like protein srg family.</text>
</comment>
<dbReference type="Pfam" id="PF02118">
    <property type="entry name" value="Srg"/>
    <property type="match status" value="1"/>
</dbReference>
<feature type="transmembrane region" description="Helical" evidence="6">
    <location>
        <begin position="6"/>
        <end position="29"/>
    </location>
</feature>
<protein>
    <recommendedName>
        <fullName evidence="6">Serpentine receptor class gamma</fullName>
    </recommendedName>
</protein>
<comment type="subcellular location">
    <subcellularLocation>
        <location evidence="1">Membrane</location>
        <topology evidence="1">Multi-pass membrane protein</topology>
    </subcellularLocation>
</comment>
<feature type="transmembrane region" description="Helical" evidence="6">
    <location>
        <begin position="89"/>
        <end position="115"/>
    </location>
</feature>
<keyword evidence="3 6" id="KW-0812">Transmembrane</keyword>
<evidence type="ECO:0000256" key="2">
    <source>
        <dbReference type="ARBA" id="ARBA00005692"/>
    </source>
</evidence>
<dbReference type="GO" id="GO:0007606">
    <property type="term" value="P:sensory perception of chemical stimulus"/>
    <property type="evidence" value="ECO:0007669"/>
    <property type="project" value="UniProtKB-UniRule"/>
</dbReference>
<evidence type="ECO:0000256" key="4">
    <source>
        <dbReference type="ARBA" id="ARBA00022989"/>
    </source>
</evidence>
<evidence type="ECO:0000313" key="8">
    <source>
        <dbReference type="WBParaSite" id="SSTP_0001285600.1"/>
    </source>
</evidence>
<dbReference type="WBParaSite" id="TCONS_00005847.p1">
    <property type="protein sequence ID" value="TCONS_00005847.p1"/>
    <property type="gene ID" value="XLOC_004066"/>
</dbReference>
<evidence type="ECO:0000313" key="7">
    <source>
        <dbReference type="Proteomes" id="UP000035681"/>
    </source>
</evidence>